<dbReference type="SUPFAM" id="SSF48317">
    <property type="entry name" value="Acid phosphatase/Vanadium-dependent haloperoxidase"/>
    <property type="match status" value="1"/>
</dbReference>
<dbReference type="RefSeq" id="WP_068226154.1">
    <property type="nucleotide sequence ID" value="NZ_CP014623.1"/>
</dbReference>
<dbReference type="EMBL" id="CP014873">
    <property type="protein sequence ID" value="ANK61576.1"/>
    <property type="molecule type" value="Genomic_DNA"/>
</dbReference>
<organism evidence="1 2">
    <name type="scientific">Loigolactobacillus backii</name>
    <dbReference type="NCBI Taxonomy" id="375175"/>
    <lineage>
        <taxon>Bacteria</taxon>
        <taxon>Bacillati</taxon>
        <taxon>Bacillota</taxon>
        <taxon>Bacilli</taxon>
        <taxon>Lactobacillales</taxon>
        <taxon>Lactobacillaceae</taxon>
        <taxon>Loigolactobacillus</taxon>
    </lineage>
</organism>
<dbReference type="CDD" id="cd03392">
    <property type="entry name" value="PAP2_like_2"/>
    <property type="match status" value="1"/>
</dbReference>
<dbReference type="Proteomes" id="UP000078582">
    <property type="component" value="Chromosome"/>
</dbReference>
<dbReference type="KEGG" id="lbt:AYR52_11675"/>
<protein>
    <submittedName>
        <fullName evidence="1">Uncharacterized protein</fullName>
    </submittedName>
</protein>
<dbReference type="Gene3D" id="1.20.144.10">
    <property type="entry name" value="Phosphatidic acid phosphatase type 2/haloperoxidase"/>
    <property type="match status" value="2"/>
</dbReference>
<reference evidence="1 2" key="1">
    <citation type="submission" date="2016-03" db="EMBL/GenBank/DDBJ databases">
        <title>Pediococcus and Lactobacillus from brewery environment - whole genome sequencing and assembly.</title>
        <authorList>
            <person name="Behr J."/>
            <person name="Geissler A.J."/>
            <person name="Vogel R.F."/>
        </authorList>
    </citation>
    <scope>NUCLEOTIDE SEQUENCE [LARGE SCALE GENOMIC DNA]</scope>
    <source>
        <strain evidence="1 2">TMW 1.1989</strain>
    </source>
</reference>
<dbReference type="InterPro" id="IPR036938">
    <property type="entry name" value="PAP2/HPO_sf"/>
</dbReference>
<sequence>MLIQKHKMPIKWWLGLTVSFLLLAILVKFQLLTGLDELLIKGVQANTSATKDFFFKLITILAQPTLDLFYAALIAGFLWFHRHTSEAIWVILTIFGGDAIASVVKKLVARQRPAIKIILPENGYSFPSGHVLGTTIILLFICVFWINHLKNKWQQSLCYIVGVLLLLLVSYSRVYLGAHYPSDVLGAILLALIWGEAALWLYQHYFLRLQKKVVRPRHAKY</sequence>
<evidence type="ECO:0000313" key="1">
    <source>
        <dbReference type="EMBL" id="ANK61576.1"/>
    </source>
</evidence>
<dbReference type="AlphaFoldDB" id="A0A192H0U6"/>
<evidence type="ECO:0000313" key="2">
    <source>
        <dbReference type="Proteomes" id="UP000078582"/>
    </source>
</evidence>
<dbReference type="Pfam" id="PF01569">
    <property type="entry name" value="PAP2"/>
    <property type="match status" value="1"/>
</dbReference>
<proteinExistence type="predicted"/>
<dbReference type="OrthoDB" id="9789113at2"/>
<dbReference type="GeneID" id="42980940"/>
<dbReference type="InterPro" id="IPR000326">
    <property type="entry name" value="PAP2/HPO"/>
</dbReference>
<accession>A0A192H0U6</accession>
<dbReference type="PANTHER" id="PTHR14969:SF13">
    <property type="entry name" value="AT30094P"/>
    <property type="match status" value="1"/>
</dbReference>
<gene>
    <name evidence="1" type="ORF">AYR53_01645</name>
</gene>
<name>A0A192H0U6_9LACO</name>
<keyword evidence="2" id="KW-1185">Reference proteome</keyword>
<dbReference type="SMART" id="SM00014">
    <property type="entry name" value="acidPPc"/>
    <property type="match status" value="1"/>
</dbReference>
<dbReference type="PANTHER" id="PTHR14969">
    <property type="entry name" value="SPHINGOSINE-1-PHOSPHATE PHOSPHOHYDROLASE"/>
    <property type="match status" value="1"/>
</dbReference>